<protein>
    <recommendedName>
        <fullName evidence="1">MAE-28990/MAE-18760-like HEPN domain-containing protein</fullName>
    </recommendedName>
</protein>
<accession>A0A552JCB5</accession>
<dbReference type="Proteomes" id="UP000319191">
    <property type="component" value="Unassembled WGS sequence"/>
</dbReference>
<feature type="domain" description="MAE-28990/MAE-18760-like HEPN" evidence="1">
    <location>
        <begin position="5"/>
        <end position="245"/>
    </location>
</feature>
<comment type="caution">
    <text evidence="2">The sequence shown here is derived from an EMBL/GenBank/DDBJ whole genome shotgun (WGS) entry which is preliminary data.</text>
</comment>
<evidence type="ECO:0000259" key="1">
    <source>
        <dbReference type="Pfam" id="PF18737"/>
    </source>
</evidence>
<gene>
    <name evidence="2" type="ORF">EWV54_01045</name>
</gene>
<name>A0A552JCB5_9CHRO</name>
<reference evidence="2 3" key="1">
    <citation type="submission" date="2019-01" db="EMBL/GenBank/DDBJ databases">
        <title>Coherence of Microcystis species and biogeography revealed through population genomics.</title>
        <authorList>
            <person name="Perez-Carrascal O.M."/>
            <person name="Terrat Y."/>
            <person name="Giani A."/>
            <person name="Fortin N."/>
            <person name="Tromas N."/>
            <person name="Shapiro B.J."/>
        </authorList>
    </citation>
    <scope>NUCLEOTIDE SEQUENCE [LARGE SCALE GENOMIC DNA]</scope>
    <source>
        <strain evidence="2">Mn_MB_F_20050700_S1D</strain>
    </source>
</reference>
<evidence type="ECO:0000313" key="3">
    <source>
        <dbReference type="Proteomes" id="UP000319191"/>
    </source>
</evidence>
<dbReference type="AlphaFoldDB" id="A0A552JCB5"/>
<dbReference type="InterPro" id="IPR040788">
    <property type="entry name" value="HEPN_MAE_28990"/>
</dbReference>
<proteinExistence type="predicted"/>
<sequence>MFEGLLNNLNDDINTIRSIINISEKLREIIANNSSQLNTEDLKYLQANAPLGDKWLVNDHCSSITRLYALYENFVENLVGDWIILLPQLYSCYQDLPESVRNQHKTGCATLLGNEYKRNRFDSLSERDIIKNLFDTEYENTSRYNLTSAAFLLHEANLRKEQLTKLLANAGISATDSWQWIENHKKVKIFIDNNDKRSVEKELKNFIELRNNSAHGKVDTVLNANDLLKLCDFVEVICQAISELVLYCFVSRKIEIGKLQKLGKVVNWYQQQQACDVKISDEPQESNKRLEVGKKVFLVSEKKKICQNAIIESIQINKNGKNTPRRRISIREIKDSEIGLKFDKESQKGLEVYLVISD</sequence>
<organism evidence="2 3">
    <name type="scientific">Microcystis novacekii Mn_MB_F_20050700_S1D</name>
    <dbReference type="NCBI Taxonomy" id="2486266"/>
    <lineage>
        <taxon>Bacteria</taxon>
        <taxon>Bacillati</taxon>
        <taxon>Cyanobacteriota</taxon>
        <taxon>Cyanophyceae</taxon>
        <taxon>Oscillatoriophycideae</taxon>
        <taxon>Chroococcales</taxon>
        <taxon>Microcystaceae</taxon>
        <taxon>Microcystis</taxon>
    </lineage>
</organism>
<dbReference type="EMBL" id="SFAV01000011">
    <property type="protein sequence ID" value="TRU93307.1"/>
    <property type="molecule type" value="Genomic_DNA"/>
</dbReference>
<evidence type="ECO:0000313" key="2">
    <source>
        <dbReference type="EMBL" id="TRU93307.1"/>
    </source>
</evidence>
<dbReference type="Pfam" id="PF18737">
    <property type="entry name" value="HEPN_MAE_28990"/>
    <property type="match status" value="1"/>
</dbReference>